<evidence type="ECO:0000313" key="1">
    <source>
        <dbReference type="EMBL" id="GAJ17235.1"/>
    </source>
</evidence>
<name>X1VYE6_9ZZZZ</name>
<sequence length="34" mass="3771">MRPGDSSFYPELFIKNADTFALTAISGYYPDIAV</sequence>
<dbReference type="EMBL" id="BARW01043000">
    <property type="protein sequence ID" value="GAJ17235.1"/>
    <property type="molecule type" value="Genomic_DNA"/>
</dbReference>
<organism evidence="1">
    <name type="scientific">marine sediment metagenome</name>
    <dbReference type="NCBI Taxonomy" id="412755"/>
    <lineage>
        <taxon>unclassified sequences</taxon>
        <taxon>metagenomes</taxon>
        <taxon>ecological metagenomes</taxon>
    </lineage>
</organism>
<protein>
    <submittedName>
        <fullName evidence="1">Uncharacterized protein</fullName>
    </submittedName>
</protein>
<proteinExistence type="predicted"/>
<dbReference type="AlphaFoldDB" id="X1VYE6"/>
<reference evidence="1" key="1">
    <citation type="journal article" date="2014" name="Front. Microbiol.">
        <title>High frequency of phylogenetically diverse reductive dehalogenase-homologous genes in deep subseafloor sedimentary metagenomes.</title>
        <authorList>
            <person name="Kawai M."/>
            <person name="Futagami T."/>
            <person name="Toyoda A."/>
            <person name="Takaki Y."/>
            <person name="Nishi S."/>
            <person name="Hori S."/>
            <person name="Arai W."/>
            <person name="Tsubouchi T."/>
            <person name="Morono Y."/>
            <person name="Uchiyama I."/>
            <person name="Ito T."/>
            <person name="Fujiyama A."/>
            <person name="Inagaki F."/>
            <person name="Takami H."/>
        </authorList>
    </citation>
    <scope>NUCLEOTIDE SEQUENCE</scope>
    <source>
        <strain evidence="1">Expedition CK06-06</strain>
    </source>
</reference>
<feature type="non-terminal residue" evidence="1">
    <location>
        <position position="34"/>
    </location>
</feature>
<gene>
    <name evidence="1" type="ORF">S12H4_63323</name>
</gene>
<comment type="caution">
    <text evidence="1">The sequence shown here is derived from an EMBL/GenBank/DDBJ whole genome shotgun (WGS) entry which is preliminary data.</text>
</comment>
<accession>X1VYE6</accession>